<dbReference type="EMBL" id="CP092625">
    <property type="protein sequence ID" value="UMM41148.1"/>
    <property type="molecule type" value="Genomic_DNA"/>
</dbReference>
<reference evidence="2 3" key="1">
    <citation type="submission" date="2022-04" db="EMBL/GenBank/DDBJ databases">
        <title>Chromosome-level reference genomes for two strains of Caenorhabditis briggsae: an improved platform for comparative genomics.</title>
        <authorList>
            <person name="Stevens L."/>
            <person name="Andersen E."/>
        </authorList>
    </citation>
    <scope>NUCLEOTIDE SEQUENCE [LARGE SCALE GENOMIC DNA]</scope>
    <source>
        <strain evidence="2">VX34</strain>
        <tissue evidence="2">Whole-organism</tissue>
    </source>
</reference>
<sequence>MHLIAFSKKNIYLYWTCPMKPKKRRTRETRDDQESRHRRDLRRRRRRESPSSDRSVSKPPSSNGNGKIVDMEMVTTRTSETVPPL</sequence>
<accession>A0AAE9JRF2</accession>
<proteinExistence type="predicted"/>
<name>A0AAE9JRF2_CAEBR</name>
<evidence type="ECO:0000313" key="2">
    <source>
        <dbReference type="EMBL" id="UMM41148.1"/>
    </source>
</evidence>
<evidence type="ECO:0000256" key="1">
    <source>
        <dbReference type="SAM" id="MobiDB-lite"/>
    </source>
</evidence>
<dbReference type="AlphaFoldDB" id="A0AAE9JRF2"/>
<gene>
    <name evidence="2" type="ORF">L5515_017535</name>
</gene>
<dbReference type="Proteomes" id="UP000829354">
    <property type="component" value="Chromosome X"/>
</dbReference>
<organism evidence="2 3">
    <name type="scientific">Caenorhabditis briggsae</name>
    <dbReference type="NCBI Taxonomy" id="6238"/>
    <lineage>
        <taxon>Eukaryota</taxon>
        <taxon>Metazoa</taxon>
        <taxon>Ecdysozoa</taxon>
        <taxon>Nematoda</taxon>
        <taxon>Chromadorea</taxon>
        <taxon>Rhabditida</taxon>
        <taxon>Rhabditina</taxon>
        <taxon>Rhabditomorpha</taxon>
        <taxon>Rhabditoidea</taxon>
        <taxon>Rhabditidae</taxon>
        <taxon>Peloderinae</taxon>
        <taxon>Caenorhabditis</taxon>
    </lineage>
</organism>
<feature type="compositionally biased region" description="Basic and acidic residues" evidence="1">
    <location>
        <begin position="28"/>
        <end position="37"/>
    </location>
</feature>
<feature type="region of interest" description="Disordered" evidence="1">
    <location>
        <begin position="18"/>
        <end position="85"/>
    </location>
</feature>
<feature type="compositionally biased region" description="Low complexity" evidence="1">
    <location>
        <begin position="52"/>
        <end position="62"/>
    </location>
</feature>
<protein>
    <submittedName>
        <fullName evidence="2">Uncharacterized protein</fullName>
    </submittedName>
</protein>
<evidence type="ECO:0000313" key="3">
    <source>
        <dbReference type="Proteomes" id="UP000829354"/>
    </source>
</evidence>
<keyword evidence="3" id="KW-1185">Reference proteome</keyword>
<feature type="compositionally biased region" description="Polar residues" evidence="1">
    <location>
        <begin position="75"/>
        <end position="85"/>
    </location>
</feature>
<feature type="compositionally biased region" description="Basic residues" evidence="1">
    <location>
        <begin position="38"/>
        <end position="47"/>
    </location>
</feature>